<name>A0A6I8NB74_ORNAN</name>
<dbReference type="GeneTree" id="ENSGT00390000003444"/>
<accession>A0A6I8NB74</accession>
<evidence type="ECO:0000313" key="2">
    <source>
        <dbReference type="Proteomes" id="UP000002279"/>
    </source>
</evidence>
<organism evidence="1 2">
    <name type="scientific">Ornithorhynchus anatinus</name>
    <name type="common">Duckbill platypus</name>
    <dbReference type="NCBI Taxonomy" id="9258"/>
    <lineage>
        <taxon>Eukaryota</taxon>
        <taxon>Metazoa</taxon>
        <taxon>Chordata</taxon>
        <taxon>Craniata</taxon>
        <taxon>Vertebrata</taxon>
        <taxon>Euteleostomi</taxon>
        <taxon>Mammalia</taxon>
        <taxon>Monotremata</taxon>
        <taxon>Ornithorhynchidae</taxon>
        <taxon>Ornithorhynchus</taxon>
    </lineage>
</organism>
<dbReference type="InterPro" id="IPR025663">
    <property type="entry name" value="AKAP_28"/>
</dbReference>
<dbReference type="Ensembl" id="ENSOANT00000049915.1">
    <property type="protein sequence ID" value="ENSOANP00000038033.1"/>
    <property type="gene ID" value="ENSOANG00000002587.4"/>
</dbReference>
<dbReference type="InParanoid" id="A0A6I8NB74"/>
<dbReference type="InterPro" id="IPR053084">
    <property type="entry name" value="AKAP"/>
</dbReference>
<dbReference type="AlphaFoldDB" id="A0A6I8NB74"/>
<reference evidence="1" key="3">
    <citation type="submission" date="2025-09" db="UniProtKB">
        <authorList>
            <consortium name="Ensembl"/>
        </authorList>
    </citation>
    <scope>IDENTIFICATION</scope>
    <source>
        <strain evidence="1">Glennie</strain>
    </source>
</reference>
<keyword evidence="2" id="KW-1185">Reference proteome</keyword>
<dbReference type="GO" id="GO:0034237">
    <property type="term" value="F:protein kinase A regulatory subunit binding"/>
    <property type="evidence" value="ECO:0000318"/>
    <property type="project" value="GO_Central"/>
</dbReference>
<dbReference type="FunCoup" id="A0A6I8NB74">
    <property type="interactions" value="4"/>
</dbReference>
<dbReference type="PANTHER" id="PTHR35075:SF1">
    <property type="entry name" value="A-KINASE ANCHOR PROTEIN 14"/>
    <property type="match status" value="1"/>
</dbReference>
<reference evidence="1" key="2">
    <citation type="submission" date="2025-08" db="UniProtKB">
        <authorList>
            <consortium name="Ensembl"/>
        </authorList>
    </citation>
    <scope>IDENTIFICATION</scope>
    <source>
        <strain evidence="1">Glennie</strain>
    </source>
</reference>
<dbReference type="Bgee" id="ENSOANG00000002587">
    <property type="expression patterns" value="Expressed in endometrium and 8 other cell types or tissues"/>
</dbReference>
<reference evidence="1 2" key="1">
    <citation type="journal article" date="2008" name="Nature">
        <title>Genome analysis of the platypus reveals unique signatures of evolution.</title>
        <authorList>
            <person name="Warren W.C."/>
            <person name="Hillier L.W."/>
            <person name="Marshall Graves J.A."/>
            <person name="Birney E."/>
            <person name="Ponting C.P."/>
            <person name="Grutzner F."/>
            <person name="Belov K."/>
            <person name="Miller W."/>
            <person name="Clarke L."/>
            <person name="Chinwalla A.T."/>
            <person name="Yang S.P."/>
            <person name="Heger A."/>
            <person name="Locke D.P."/>
            <person name="Miethke P."/>
            <person name="Waters P.D."/>
            <person name="Veyrunes F."/>
            <person name="Fulton L."/>
            <person name="Fulton B."/>
            <person name="Graves T."/>
            <person name="Wallis J."/>
            <person name="Puente X.S."/>
            <person name="Lopez-Otin C."/>
            <person name="Ordonez G.R."/>
            <person name="Eichler E.E."/>
            <person name="Chen L."/>
            <person name="Cheng Z."/>
            <person name="Deakin J.E."/>
            <person name="Alsop A."/>
            <person name="Thompson K."/>
            <person name="Kirby P."/>
            <person name="Papenfuss A.T."/>
            <person name="Wakefield M.J."/>
            <person name="Olender T."/>
            <person name="Lancet D."/>
            <person name="Huttley G.A."/>
            <person name="Smit A.F."/>
            <person name="Pask A."/>
            <person name="Temple-Smith P."/>
            <person name="Batzer M.A."/>
            <person name="Walker J.A."/>
            <person name="Konkel M.K."/>
            <person name="Harris R.S."/>
            <person name="Whittington C.M."/>
            <person name="Wong E.S."/>
            <person name="Gemmell N.J."/>
            <person name="Buschiazzo E."/>
            <person name="Vargas Jentzsch I.M."/>
            <person name="Merkel A."/>
            <person name="Schmitz J."/>
            <person name="Zemann A."/>
            <person name="Churakov G."/>
            <person name="Kriegs J.O."/>
            <person name="Brosius J."/>
            <person name="Murchison E.P."/>
            <person name="Sachidanandam R."/>
            <person name="Smith C."/>
            <person name="Hannon G.J."/>
            <person name="Tsend-Ayush E."/>
            <person name="McMillan D."/>
            <person name="Attenborough R."/>
            <person name="Rens W."/>
            <person name="Ferguson-Smith M."/>
            <person name="Lefevre C.M."/>
            <person name="Sharp J.A."/>
            <person name="Nicholas K.R."/>
            <person name="Ray D.A."/>
            <person name="Kube M."/>
            <person name="Reinhardt R."/>
            <person name="Pringle T.H."/>
            <person name="Taylor J."/>
            <person name="Jones R.C."/>
            <person name="Nixon B."/>
            <person name="Dacheux J.L."/>
            <person name="Niwa H."/>
            <person name="Sekita Y."/>
            <person name="Huang X."/>
            <person name="Stark A."/>
            <person name="Kheradpour P."/>
            <person name="Kellis M."/>
            <person name="Flicek P."/>
            <person name="Chen Y."/>
            <person name="Webber C."/>
            <person name="Hardison R."/>
            <person name="Nelson J."/>
            <person name="Hallsworth-Pepin K."/>
            <person name="Delehaunty K."/>
            <person name="Markovic C."/>
            <person name="Minx P."/>
            <person name="Feng Y."/>
            <person name="Kremitzki C."/>
            <person name="Mitreva M."/>
            <person name="Glasscock J."/>
            <person name="Wylie T."/>
            <person name="Wohldmann P."/>
            <person name="Thiru P."/>
            <person name="Nhan M.N."/>
            <person name="Pohl C.S."/>
            <person name="Smith S.M."/>
            <person name="Hou S."/>
            <person name="Nefedov M."/>
            <person name="de Jong P.J."/>
            <person name="Renfree M.B."/>
            <person name="Mardis E.R."/>
            <person name="Wilson R.K."/>
        </authorList>
    </citation>
    <scope>NUCLEOTIDE SEQUENCE [LARGE SCALE GENOMIC DNA]</scope>
    <source>
        <strain evidence="1 2">Glennie</strain>
    </source>
</reference>
<dbReference type="Proteomes" id="UP000002279">
    <property type="component" value="Chromosome 6"/>
</dbReference>
<protein>
    <submittedName>
        <fullName evidence="1">A-kinase anchoring protein 14</fullName>
    </submittedName>
</protein>
<sequence>MEANGTDTTEIEEVAEKLTESTIKAAIKHQKEAEFIIKNIQWATCQDFTVDLGRQQIEEYILTWEMHESWLHWSEYLQEEELEYTIRYCYRVKWSIPTCRKPIPRAIACVYFFIDLSKIKPAVSTFIASLPHLNFSAHFVLVTWKNDRKGRALGISQLWTSPLCGGRLLCSQPLALLLGLAWWGERQRVLQGAPGDWTS</sequence>
<dbReference type="PANTHER" id="PTHR35075">
    <property type="entry name" value="A-KINASE ANCHOR PROTEIN 14"/>
    <property type="match status" value="1"/>
</dbReference>
<proteinExistence type="predicted"/>
<dbReference type="Pfam" id="PF14469">
    <property type="entry name" value="AKAP28"/>
    <property type="match status" value="1"/>
</dbReference>
<dbReference type="GO" id="GO:0005952">
    <property type="term" value="C:cAMP-dependent protein kinase complex"/>
    <property type="evidence" value="ECO:0000318"/>
    <property type="project" value="GO_Central"/>
</dbReference>
<gene>
    <name evidence="1" type="primary">AKAP14</name>
</gene>
<evidence type="ECO:0000313" key="1">
    <source>
        <dbReference type="Ensembl" id="ENSOANP00000038033.1"/>
    </source>
</evidence>